<feature type="compositionally biased region" description="Low complexity" evidence="1">
    <location>
        <begin position="817"/>
        <end position="827"/>
    </location>
</feature>
<feature type="compositionally biased region" description="Basic residues" evidence="1">
    <location>
        <begin position="917"/>
        <end position="935"/>
    </location>
</feature>
<feature type="region of interest" description="Disordered" evidence="1">
    <location>
        <begin position="1061"/>
        <end position="1154"/>
    </location>
</feature>
<gene>
    <name evidence="3" type="ORF">D9758_003807</name>
</gene>
<organism evidence="3 4">
    <name type="scientific">Tetrapyrgos nigripes</name>
    <dbReference type="NCBI Taxonomy" id="182062"/>
    <lineage>
        <taxon>Eukaryota</taxon>
        <taxon>Fungi</taxon>
        <taxon>Dikarya</taxon>
        <taxon>Basidiomycota</taxon>
        <taxon>Agaricomycotina</taxon>
        <taxon>Agaricomycetes</taxon>
        <taxon>Agaricomycetidae</taxon>
        <taxon>Agaricales</taxon>
        <taxon>Marasmiineae</taxon>
        <taxon>Marasmiaceae</taxon>
        <taxon>Tetrapyrgos</taxon>
    </lineage>
</organism>
<feature type="compositionally biased region" description="Polar residues" evidence="1">
    <location>
        <begin position="380"/>
        <end position="394"/>
    </location>
</feature>
<dbReference type="SUPFAM" id="SSF46774">
    <property type="entry name" value="ARID-like"/>
    <property type="match status" value="1"/>
</dbReference>
<dbReference type="SMART" id="SM01014">
    <property type="entry name" value="ARID"/>
    <property type="match status" value="1"/>
</dbReference>
<feature type="compositionally biased region" description="Low complexity" evidence="1">
    <location>
        <begin position="1117"/>
        <end position="1134"/>
    </location>
</feature>
<dbReference type="InterPro" id="IPR001606">
    <property type="entry name" value="ARID_dom"/>
</dbReference>
<dbReference type="SMART" id="SM00501">
    <property type="entry name" value="BRIGHT"/>
    <property type="match status" value="1"/>
</dbReference>
<feature type="region of interest" description="Disordered" evidence="1">
    <location>
        <begin position="1"/>
        <end position="48"/>
    </location>
</feature>
<feature type="compositionally biased region" description="Low complexity" evidence="1">
    <location>
        <begin position="332"/>
        <end position="362"/>
    </location>
</feature>
<dbReference type="EMBL" id="JAACJM010000019">
    <property type="protein sequence ID" value="KAF5367438.1"/>
    <property type="molecule type" value="Genomic_DNA"/>
</dbReference>
<keyword evidence="4" id="KW-1185">Reference proteome</keyword>
<sequence>MADRLPQYPMGPNFGAGMIPQQHQLSHSIQQQQQQPGLQQDSHRSMSAFPDQNPLWSQMQLQQMRTQGDRNQMAELLRTQNMVRQQQQQQFGLGMSGINGGAVSGQQQSFMDQSNQNQSHMGLGFPNMSQNPSFQQSMHNRNTMLQTLQNTQGHNRQLELMNMAQNQQNQNGPLNLTSRGPSQAGPNVPPTMNQPAHTEMFPSSGMNPNDAMRRSSPAQPMPGTQPQINNPAQTPNPAMRLNRETLQSRLNATRDALAATDLAITNLQSQRTALNDAVYLARMRQLQGNKVSQTQMLEKMVQALNNFNNISLQQSFNVSNVGQTNSWIPNNSSQPSFGQGPSQPTNHLQSNLQSSPSQPHPQTSHGPPRPGPNQLGPPFHNQSNPNFPINRMNSQQPPNNGAGAGNMPPNAANPNQPSVPMMSFNIPPLEKSRFEASFKTWCQTKSILIDQRMLNIDGRPIDLYTLHSSVIREGGLGNVQAKDLWTVIGGRLGFVQFPGSGPADPPKSGPAAAQQLAHVYKEYLAAFDAVYIASLENRRKQQLSMRGGNAQAGTGGFSPKNWNPSQLRVILGCADKSVEQLRAQGLPDSAIQFIDTHRSQLQQMIADQSSFRDIIRPNPGTGPSGQPFDNNLVANRPSMGQFPPQPVPNQPHGNPGAASQFPMQPTSQFPVKGMEQQQQPPPHNGPGPPFRLNRELLNVAHASIGRIKSEIARALPMMPNVEVSSEQRMEYNDLLERVNRQAGEFEPKLHVYYAITKNEEHIKKLIHSIVIVQHQRLMLGWSNPRFILSLDMLRQYHGQISTAIEQLSIGLRGVMSNQGPNPNIPQNGMPPRPPPQGFPAQPEPSSSPQVAPIPSPSQSVRPPPVPNALPGSRKQPTSAGPSPVVAPTPTPPPVTPVAAAATPTNTTAASPQTHTPKSPKTKVKAKAKAPPRRPSVKSSPAAAPPEPPQPAAPSAGTKRPLEVEAPSPNAGPVPATGPGPSSSNLVSNEPSPPKRMKTEWDEELSDELKKKTEAVENIKTDEDASNYFEKTMSELRKMTGTDGQASLTSDISDTLDMILKNYGEMPEPGPSSDLALSIDSGSAGPGLPLNEELGQYFDFSSFAAPEDDELESKAETPELISSSSTNPSPESGSEVDATHISSLSDPKLDDFSDPLRLGTLKEIDGGESAFYQSSDWKWDMVMPTVDQPWAIF</sequence>
<feature type="compositionally biased region" description="Polar residues" evidence="1">
    <location>
        <begin position="216"/>
        <end position="236"/>
    </location>
</feature>
<evidence type="ECO:0000313" key="3">
    <source>
        <dbReference type="EMBL" id="KAF5367438.1"/>
    </source>
</evidence>
<proteinExistence type="predicted"/>
<dbReference type="Pfam" id="PF05397">
    <property type="entry name" value="Med15_fungi"/>
    <property type="match status" value="1"/>
</dbReference>
<feature type="region of interest" description="Disordered" evidence="1">
    <location>
        <begin position="326"/>
        <end position="422"/>
    </location>
</feature>
<comment type="caution">
    <text evidence="3">The sequence shown here is derived from an EMBL/GenBank/DDBJ whole genome shotgun (WGS) entry which is preliminary data.</text>
</comment>
<feature type="compositionally biased region" description="Pro residues" evidence="1">
    <location>
        <begin position="884"/>
        <end position="895"/>
    </location>
</feature>
<dbReference type="OrthoDB" id="1938591at2759"/>
<evidence type="ECO:0000256" key="1">
    <source>
        <dbReference type="SAM" id="MobiDB-lite"/>
    </source>
</evidence>
<reference evidence="3 4" key="1">
    <citation type="journal article" date="2020" name="ISME J.">
        <title>Uncovering the hidden diversity of litter-decomposition mechanisms in mushroom-forming fungi.</title>
        <authorList>
            <person name="Floudas D."/>
            <person name="Bentzer J."/>
            <person name="Ahren D."/>
            <person name="Johansson T."/>
            <person name="Persson P."/>
            <person name="Tunlid A."/>
        </authorList>
    </citation>
    <scope>NUCLEOTIDE SEQUENCE [LARGE SCALE GENOMIC DNA]</scope>
    <source>
        <strain evidence="3 4">CBS 291.85</strain>
    </source>
</reference>
<feature type="compositionally biased region" description="Pro residues" evidence="1">
    <location>
        <begin position="851"/>
        <end position="867"/>
    </location>
</feature>
<dbReference type="GO" id="GO:0016592">
    <property type="term" value="C:mediator complex"/>
    <property type="evidence" value="ECO:0007669"/>
    <property type="project" value="InterPro"/>
</dbReference>
<dbReference type="Gene3D" id="1.10.150.60">
    <property type="entry name" value="ARID DNA-binding domain"/>
    <property type="match status" value="1"/>
</dbReference>
<dbReference type="CDD" id="cd16100">
    <property type="entry name" value="ARID"/>
    <property type="match status" value="1"/>
</dbReference>
<feature type="region of interest" description="Disordered" evidence="1">
    <location>
        <begin position="814"/>
        <end position="1008"/>
    </location>
</feature>
<name>A0A8H5GLZ4_9AGAR</name>
<dbReference type="Proteomes" id="UP000559256">
    <property type="component" value="Unassembled WGS sequence"/>
</dbReference>
<feature type="domain" description="ARID" evidence="2">
    <location>
        <begin position="428"/>
        <end position="532"/>
    </location>
</feature>
<accession>A0A8H5GLZ4</accession>
<feature type="compositionally biased region" description="Low complexity" evidence="1">
    <location>
        <begin position="896"/>
        <end position="916"/>
    </location>
</feature>
<evidence type="ECO:0000259" key="2">
    <source>
        <dbReference type="PROSITE" id="PS51011"/>
    </source>
</evidence>
<feature type="region of interest" description="Disordered" evidence="1">
    <location>
        <begin position="613"/>
        <end position="690"/>
    </location>
</feature>
<feature type="compositionally biased region" description="Pro residues" evidence="1">
    <location>
        <begin position="828"/>
        <end position="837"/>
    </location>
</feature>
<dbReference type="AlphaFoldDB" id="A0A8H5GLZ4"/>
<dbReference type="GO" id="GO:0006357">
    <property type="term" value="P:regulation of transcription by RNA polymerase II"/>
    <property type="evidence" value="ECO:0007669"/>
    <property type="project" value="InterPro"/>
</dbReference>
<feature type="compositionally biased region" description="Low complexity" evidence="1">
    <location>
        <begin position="19"/>
        <end position="40"/>
    </location>
</feature>
<dbReference type="GO" id="GO:0003677">
    <property type="term" value="F:DNA binding"/>
    <property type="evidence" value="ECO:0007669"/>
    <property type="project" value="InterPro"/>
</dbReference>
<dbReference type="Pfam" id="PF01388">
    <property type="entry name" value="ARID"/>
    <property type="match status" value="1"/>
</dbReference>
<feature type="compositionally biased region" description="Pro residues" evidence="1">
    <location>
        <begin position="942"/>
        <end position="951"/>
    </location>
</feature>
<dbReference type="GO" id="GO:0003712">
    <property type="term" value="F:transcription coregulator activity"/>
    <property type="evidence" value="ECO:0007669"/>
    <property type="project" value="InterPro"/>
</dbReference>
<feature type="compositionally biased region" description="Pro residues" evidence="1">
    <location>
        <begin position="679"/>
        <end position="689"/>
    </location>
</feature>
<dbReference type="PROSITE" id="PS51011">
    <property type="entry name" value="ARID"/>
    <property type="match status" value="1"/>
</dbReference>
<dbReference type="InterPro" id="IPR036431">
    <property type="entry name" value="ARID_dom_sf"/>
</dbReference>
<feature type="compositionally biased region" description="Polar residues" evidence="1">
    <location>
        <begin position="172"/>
        <end position="196"/>
    </location>
</feature>
<evidence type="ECO:0000313" key="4">
    <source>
        <dbReference type="Proteomes" id="UP000559256"/>
    </source>
</evidence>
<feature type="region of interest" description="Disordered" evidence="1">
    <location>
        <begin position="168"/>
        <end position="238"/>
    </location>
</feature>
<feature type="compositionally biased region" description="Low complexity" evidence="1">
    <location>
        <begin position="395"/>
        <end position="416"/>
    </location>
</feature>
<protein>
    <recommendedName>
        <fullName evidence="2">ARID domain-containing protein</fullName>
    </recommendedName>
</protein>
<dbReference type="InterPro" id="IPR008626">
    <property type="entry name" value="Mediator_Med15_fun"/>
</dbReference>
<feature type="compositionally biased region" description="Polar residues" evidence="1">
    <location>
        <begin position="979"/>
        <end position="989"/>
    </location>
</feature>